<evidence type="ECO:0000313" key="3">
    <source>
        <dbReference type="Proteomes" id="UP001224775"/>
    </source>
</evidence>
<dbReference type="Proteomes" id="UP001224775">
    <property type="component" value="Unassembled WGS sequence"/>
</dbReference>
<organism evidence="2 3">
    <name type="scientific">Skeletonema marinoi</name>
    <dbReference type="NCBI Taxonomy" id="267567"/>
    <lineage>
        <taxon>Eukaryota</taxon>
        <taxon>Sar</taxon>
        <taxon>Stramenopiles</taxon>
        <taxon>Ochrophyta</taxon>
        <taxon>Bacillariophyta</taxon>
        <taxon>Coscinodiscophyceae</taxon>
        <taxon>Thalassiosirophycidae</taxon>
        <taxon>Thalassiosirales</taxon>
        <taxon>Skeletonemataceae</taxon>
        <taxon>Skeletonema</taxon>
        <taxon>Skeletonema marinoi-dohrnii complex</taxon>
    </lineage>
</organism>
<gene>
    <name evidence="2" type="ORF">QTG54_004620</name>
</gene>
<keyword evidence="3" id="KW-1185">Reference proteome</keyword>
<sequence>MDRDFNGWLKKRKATWREKWKLSIRTSASIVDDDDEEEGGMMVAHDFWLASGYESFDQWLVASKTKWRRSYSWHVDRINQLEEECEKTVHLPYSPMLETVGDMDQFKDWLNVRKQQWRIERRKRQRRQQHHAIVDCLPKTESASSANDIVERSSSNATPVEATSTVNTTNNDTMYIDEMLEKQEECDTNAAAIAKQRPMDVSWIFNSQLGAPDDVVLVIMKFLQPFEHGNLLCLSYTPPLYSNNVRLCGSRFVQSIGSSHDVQESHGVSCTLPRFERRRKHFENVRMIYW</sequence>
<comment type="caution">
    <text evidence="2">The sequence shown here is derived from an EMBL/GenBank/DDBJ whole genome shotgun (WGS) entry which is preliminary data.</text>
</comment>
<dbReference type="AlphaFoldDB" id="A0AAD8YF22"/>
<dbReference type="EMBL" id="JATAAI010000006">
    <property type="protein sequence ID" value="KAK1745329.1"/>
    <property type="molecule type" value="Genomic_DNA"/>
</dbReference>
<feature type="region of interest" description="Disordered" evidence="1">
    <location>
        <begin position="144"/>
        <end position="165"/>
    </location>
</feature>
<protein>
    <submittedName>
        <fullName evidence="2">Uncharacterized protein</fullName>
    </submittedName>
</protein>
<reference evidence="2" key="1">
    <citation type="submission" date="2023-06" db="EMBL/GenBank/DDBJ databases">
        <title>Survivors Of The Sea: Transcriptome response of Skeletonema marinoi to long-term dormancy.</title>
        <authorList>
            <person name="Pinder M.I.M."/>
            <person name="Kourtchenko O."/>
            <person name="Robertson E.K."/>
            <person name="Larsson T."/>
            <person name="Maumus F."/>
            <person name="Osuna-Cruz C.M."/>
            <person name="Vancaester E."/>
            <person name="Stenow R."/>
            <person name="Vandepoele K."/>
            <person name="Ploug H."/>
            <person name="Bruchert V."/>
            <person name="Godhe A."/>
            <person name="Topel M."/>
        </authorList>
    </citation>
    <scope>NUCLEOTIDE SEQUENCE</scope>
    <source>
        <strain evidence="2">R05AC</strain>
    </source>
</reference>
<evidence type="ECO:0000313" key="2">
    <source>
        <dbReference type="EMBL" id="KAK1745329.1"/>
    </source>
</evidence>
<evidence type="ECO:0000256" key="1">
    <source>
        <dbReference type="SAM" id="MobiDB-lite"/>
    </source>
</evidence>
<accession>A0AAD8YF22</accession>
<proteinExistence type="predicted"/>
<name>A0AAD8YF22_9STRA</name>